<dbReference type="EMBL" id="JACEIK010011999">
    <property type="protein sequence ID" value="MCE3215999.1"/>
    <property type="molecule type" value="Genomic_DNA"/>
</dbReference>
<name>A0ABS8WWW3_DATST</name>
<feature type="region of interest" description="Disordered" evidence="1">
    <location>
        <begin position="1"/>
        <end position="26"/>
    </location>
</feature>
<evidence type="ECO:0000313" key="2">
    <source>
        <dbReference type="EMBL" id="MCE3215999.1"/>
    </source>
</evidence>
<organism evidence="2 3">
    <name type="scientific">Datura stramonium</name>
    <name type="common">Jimsonweed</name>
    <name type="synonym">Common thornapple</name>
    <dbReference type="NCBI Taxonomy" id="4076"/>
    <lineage>
        <taxon>Eukaryota</taxon>
        <taxon>Viridiplantae</taxon>
        <taxon>Streptophyta</taxon>
        <taxon>Embryophyta</taxon>
        <taxon>Tracheophyta</taxon>
        <taxon>Spermatophyta</taxon>
        <taxon>Magnoliopsida</taxon>
        <taxon>eudicotyledons</taxon>
        <taxon>Gunneridae</taxon>
        <taxon>Pentapetalae</taxon>
        <taxon>asterids</taxon>
        <taxon>lamiids</taxon>
        <taxon>Solanales</taxon>
        <taxon>Solanaceae</taxon>
        <taxon>Solanoideae</taxon>
        <taxon>Datureae</taxon>
        <taxon>Datura</taxon>
    </lineage>
</organism>
<feature type="compositionally biased region" description="Basic and acidic residues" evidence="1">
    <location>
        <begin position="102"/>
        <end position="115"/>
    </location>
</feature>
<proteinExistence type="predicted"/>
<dbReference type="Proteomes" id="UP000823775">
    <property type="component" value="Unassembled WGS sequence"/>
</dbReference>
<keyword evidence="3" id="KW-1185">Reference proteome</keyword>
<feature type="region of interest" description="Disordered" evidence="1">
    <location>
        <begin position="94"/>
        <end position="115"/>
    </location>
</feature>
<evidence type="ECO:0000256" key="1">
    <source>
        <dbReference type="SAM" id="MobiDB-lite"/>
    </source>
</evidence>
<evidence type="ECO:0000313" key="3">
    <source>
        <dbReference type="Proteomes" id="UP000823775"/>
    </source>
</evidence>
<protein>
    <submittedName>
        <fullName evidence="2">Uncharacterized protein</fullName>
    </submittedName>
</protein>
<accession>A0ABS8WWW3</accession>
<sequence>MAPLPPPLPLQRGQMAPLPPPLPLQRGQMALSLGMGLRVPTKSRIKRKMTRSKTTKSEARIVLAGKDTGTHLIWPRAVRRASIMAIVASLERSTIKEEEDTIADRHKESHESGIY</sequence>
<gene>
    <name evidence="2" type="ORF">HAX54_004319</name>
</gene>
<reference evidence="2 3" key="1">
    <citation type="journal article" date="2021" name="BMC Genomics">
        <title>Datura genome reveals duplications of psychoactive alkaloid biosynthetic genes and high mutation rate following tissue culture.</title>
        <authorList>
            <person name="Rajewski A."/>
            <person name="Carter-House D."/>
            <person name="Stajich J."/>
            <person name="Litt A."/>
        </authorList>
    </citation>
    <scope>NUCLEOTIDE SEQUENCE [LARGE SCALE GENOMIC DNA]</scope>
    <source>
        <strain evidence="2">AR-01</strain>
    </source>
</reference>
<comment type="caution">
    <text evidence="2">The sequence shown here is derived from an EMBL/GenBank/DDBJ whole genome shotgun (WGS) entry which is preliminary data.</text>
</comment>